<name>A0A0H2VT17_SHIFL</name>
<evidence type="ECO:0000313" key="1">
    <source>
        <dbReference type="EMBL" id="AAP15760.1"/>
    </source>
</evidence>
<evidence type="ECO:0000313" key="2">
    <source>
        <dbReference type="Proteomes" id="UP000002673"/>
    </source>
</evidence>
<dbReference type="EMBL" id="AE014073">
    <property type="protein sequence ID" value="AAP15760.1"/>
    <property type="molecule type" value="Genomic_DNA"/>
</dbReference>
<reference evidence="1 2" key="1">
    <citation type="journal article" date="2003" name="Infect. Immun.">
        <title>Complete genome sequence and comparative genomics of Shigella flexneri serotype 2a strain 2457T.</title>
        <authorList>
            <person name="Wei J."/>
            <person name="Goldberg M.B."/>
            <person name="Burland V."/>
            <person name="Venkatesan M.M."/>
            <person name="Deng W."/>
            <person name="Fournier G."/>
            <person name="Mayhew G.F."/>
            <person name="Plunkett G.III."/>
            <person name="Rose D.J."/>
            <person name="Darling A."/>
            <person name="Mau B."/>
            <person name="Perna N.T."/>
            <person name="Payne S.M."/>
            <person name="Runyen-Janecky L.J."/>
            <person name="Zhou S."/>
            <person name="Schwartz D.C."/>
            <person name="Blattner F.R."/>
        </authorList>
    </citation>
    <scope>NUCLEOTIDE SEQUENCE [LARGE SCALE GENOMIC DNA]</scope>
    <source>
        <strain evidence="2">ATCC 700930 / 2457T / Serotype 2a</strain>
    </source>
</reference>
<organism evidence="1 2">
    <name type="scientific">Shigella flexneri</name>
    <dbReference type="NCBI Taxonomy" id="623"/>
    <lineage>
        <taxon>Bacteria</taxon>
        <taxon>Pseudomonadati</taxon>
        <taxon>Pseudomonadota</taxon>
        <taxon>Gammaproteobacteria</taxon>
        <taxon>Enterobacterales</taxon>
        <taxon>Enterobacteriaceae</taxon>
        <taxon>Shigella</taxon>
    </lineage>
</organism>
<dbReference type="AlphaFoldDB" id="A0A0H2VT17"/>
<proteinExistence type="predicted"/>
<accession>A0A0H2VT17</accession>
<sequence>MMNPCGYSYGYTLIYLWSSPLVTLERVTEVLTLRQWPQSSRLERGQGGRGTDLCLLDTYRDFCEIFLIQGHNLPPLAPTDRKVKTCKHQSNSYCGHTADCYYLSLPVEHLADQVDTEDELKQLL</sequence>
<gene>
    <name evidence="1" type="ordered locus">S0232</name>
</gene>
<dbReference type="Proteomes" id="UP000002673">
    <property type="component" value="Chromosome"/>
</dbReference>
<protein>
    <submittedName>
        <fullName evidence="1">Hypothetical bacteriophage protein</fullName>
    </submittedName>
</protein>
<dbReference type="KEGG" id="sfx:S0232"/>
<dbReference type="HOGENOM" id="CLU_2002366_0_0_6"/>